<feature type="region of interest" description="Disordered" evidence="1">
    <location>
        <begin position="1063"/>
        <end position="1105"/>
    </location>
</feature>
<keyword evidence="3" id="KW-1185">Reference proteome</keyword>
<protein>
    <submittedName>
        <fullName evidence="2">YgeX protein</fullName>
    </submittedName>
</protein>
<organism evidence="2 3">
    <name type="scientific">Symbiodinium natans</name>
    <dbReference type="NCBI Taxonomy" id="878477"/>
    <lineage>
        <taxon>Eukaryota</taxon>
        <taxon>Sar</taxon>
        <taxon>Alveolata</taxon>
        <taxon>Dinophyceae</taxon>
        <taxon>Suessiales</taxon>
        <taxon>Symbiodiniaceae</taxon>
        <taxon>Symbiodinium</taxon>
    </lineage>
</organism>
<dbReference type="AlphaFoldDB" id="A0A812I9B1"/>
<feature type="region of interest" description="Disordered" evidence="1">
    <location>
        <begin position="535"/>
        <end position="563"/>
    </location>
</feature>
<comment type="caution">
    <text evidence="2">The sequence shown here is derived from an EMBL/GenBank/DDBJ whole genome shotgun (WGS) entry which is preliminary data.</text>
</comment>
<reference evidence="2" key="1">
    <citation type="submission" date="2021-02" db="EMBL/GenBank/DDBJ databases">
        <authorList>
            <person name="Dougan E. K."/>
            <person name="Rhodes N."/>
            <person name="Thang M."/>
            <person name="Chan C."/>
        </authorList>
    </citation>
    <scope>NUCLEOTIDE SEQUENCE</scope>
</reference>
<feature type="compositionally biased region" description="Polar residues" evidence="1">
    <location>
        <begin position="1073"/>
        <end position="1084"/>
    </location>
</feature>
<feature type="compositionally biased region" description="Low complexity" evidence="1">
    <location>
        <begin position="43"/>
        <end position="56"/>
    </location>
</feature>
<evidence type="ECO:0000313" key="3">
    <source>
        <dbReference type="Proteomes" id="UP000604046"/>
    </source>
</evidence>
<name>A0A812I9B1_9DINO</name>
<sequence length="1105" mass="122292">MPPRKPATPKTNATAVRAKGKTSPPAANAPKAAQGRPDVSMNASAPSDAAAAPAKARQSLSDRAAANVAKMMSDSAGVGSTNQKLVAKEVLSPLLDYLESMETSDLQPEPFGGIDAFDTKRYQSDMANKAHYTCTVPLHWLGLDAFESDGLWPNLGSVFRMYRHHFCTSDGVNPSKICEAKHVGCLAVHCQFRIRATSKSEPPEIGDWEVADKSLFRMAWQYAFAQARRGKKDETIKAFQTASLSVAVTFKLLVSDDEFGQTKRQLEEDMKADALNSQIFGYKECLQTYEVQESLKRQNKPSTAADVAQWFSKVNFAEESISAKTVECHLKIVRRLTPECRNQLDGLEFAFSKQHPLAKWTALDAICGKTSVPKNLALQNKLLEFVVSGIHIRLLRNTLSASIRDDTKSKTVPTFLALRRISHYISWKLQCKEINEIFGNWTAFHRMFPRGREMELSDPGKTTAPIFSEKFAKPSVQAAATGCLQMLYDGNADHILLKSLARDVNMSAEALLSAPELLQEDYFELDKVLQLHEEEMQPPKPEPKPDTKVEDAVSDSQETARMGEDTAKPADIVHEVVPKEETVHLNVDLVADNQVVMQMLSEWFPKLVLPPLATDSFNNVAPSALQSMFSYASARASLKDDLCFRLTSFVTFMSEPDSTKWFEMVSDIAKPAAGAASEDRTVYIYDSTCRYDRACLAGKTWRQLPQLDDSHFKNVMEAVLPKKHIGGGHEMSLFQKNDIFLFKDARRPSNFSKMTRMAAGLHTMRSKTWVELNLTELVRQAVKGDSEYPKKLMNTPVRLCYNNLEFTKDGYVRKNSSKACKTGRIALPDPVENLFILSKTKCQTETRPRKFLDLPGSNYTRSLQGLSIRSGAEASIAVRRDTLSQMMKAVGTSTAVSAREEEHDMAAGAVDEDHEGDESDTKAEGEAADSQTVDGEPETTPEESVKSDQTMTWFAWSPSEMFWAEMYNLYGVRRPATWKIIDFTPGPGLAALQAARQCVPYVAFCLPGQSDTLRQSLTFQIMVEIVRGVNNGFTRRAISRVRSLTGGHAEEARLDAARAAASLDASVMPDSPGPQTSGGCQTTGGKRKRSEGSDSESSSSSSDKE</sequence>
<feature type="region of interest" description="Disordered" evidence="1">
    <location>
        <begin position="1"/>
        <end position="58"/>
    </location>
</feature>
<feature type="compositionally biased region" description="Low complexity" evidence="1">
    <location>
        <begin position="1095"/>
        <end position="1105"/>
    </location>
</feature>
<accession>A0A812I9B1</accession>
<dbReference type="EMBL" id="CAJNDS010000172">
    <property type="protein sequence ID" value="CAE7021727.1"/>
    <property type="molecule type" value="Genomic_DNA"/>
</dbReference>
<evidence type="ECO:0000313" key="2">
    <source>
        <dbReference type="EMBL" id="CAE7021727.1"/>
    </source>
</evidence>
<evidence type="ECO:0000256" key="1">
    <source>
        <dbReference type="SAM" id="MobiDB-lite"/>
    </source>
</evidence>
<gene>
    <name evidence="2" type="primary">ygeX</name>
    <name evidence="2" type="ORF">SNAT2548_LOCUS2877</name>
</gene>
<proteinExistence type="predicted"/>
<feature type="region of interest" description="Disordered" evidence="1">
    <location>
        <begin position="894"/>
        <end position="948"/>
    </location>
</feature>
<feature type="compositionally biased region" description="Basic and acidic residues" evidence="1">
    <location>
        <begin position="535"/>
        <end position="551"/>
    </location>
</feature>
<dbReference type="Proteomes" id="UP000604046">
    <property type="component" value="Unassembled WGS sequence"/>
</dbReference>